<dbReference type="AlphaFoldDB" id="A0A1A7BWX1"/>
<organism evidence="1 2">
    <name type="scientific">Janthinobacterium psychrotolerans</name>
    <dbReference type="NCBI Taxonomy" id="1747903"/>
    <lineage>
        <taxon>Bacteria</taxon>
        <taxon>Pseudomonadati</taxon>
        <taxon>Pseudomonadota</taxon>
        <taxon>Betaproteobacteria</taxon>
        <taxon>Burkholderiales</taxon>
        <taxon>Oxalobacteraceae</taxon>
        <taxon>Janthinobacterium</taxon>
    </lineage>
</organism>
<dbReference type="RefSeq" id="WP_171898977.1">
    <property type="nucleotide sequence ID" value="NZ_LOCQ01000058.1"/>
</dbReference>
<name>A0A1A7BWX1_9BURK</name>
<gene>
    <name evidence="1" type="ORF">ASR47_100544</name>
</gene>
<comment type="caution">
    <text evidence="1">The sequence shown here is derived from an EMBL/GenBank/DDBJ whole genome shotgun (WGS) entry which is preliminary data.</text>
</comment>
<protein>
    <submittedName>
        <fullName evidence="1">Uncharacterized protein</fullName>
    </submittedName>
</protein>
<dbReference type="STRING" id="1747903.ASR47_100544"/>
<keyword evidence="2" id="KW-1185">Reference proteome</keyword>
<reference evidence="1 2" key="1">
    <citation type="submission" date="2016-04" db="EMBL/GenBank/DDBJ databases">
        <title>Draft genome sequence of Janthinobacterium psychrotolerans sp. nov., isolated from freshwater sediments in Denmark.</title>
        <authorList>
            <person name="Gong X."/>
            <person name="Skrivergaard S."/>
            <person name="Korsgaard B.S."/>
            <person name="Schreiber L."/>
            <person name="Marshall I.P."/>
            <person name="Finster K."/>
            <person name="Schramm A."/>
        </authorList>
    </citation>
    <scope>NUCLEOTIDE SEQUENCE [LARGE SCALE GENOMIC DNA]</scope>
    <source>
        <strain evidence="1 2">S3-2</strain>
    </source>
</reference>
<dbReference type="Proteomes" id="UP000092713">
    <property type="component" value="Unassembled WGS sequence"/>
</dbReference>
<sequence>MIRLIPISPPRPADDFVRIPLLELHQLPPGVPFDECLKALEEDRPP</sequence>
<dbReference type="EMBL" id="LOCQ01000058">
    <property type="protein sequence ID" value="OBV38091.1"/>
    <property type="molecule type" value="Genomic_DNA"/>
</dbReference>
<evidence type="ECO:0000313" key="2">
    <source>
        <dbReference type="Proteomes" id="UP000092713"/>
    </source>
</evidence>
<evidence type="ECO:0000313" key="1">
    <source>
        <dbReference type="EMBL" id="OBV38091.1"/>
    </source>
</evidence>
<proteinExistence type="predicted"/>
<accession>A0A1A7BWX1</accession>